<dbReference type="GO" id="GO:0006565">
    <property type="term" value="P:L-serine catabolic process"/>
    <property type="evidence" value="ECO:0007669"/>
    <property type="project" value="TreeGrafter"/>
</dbReference>
<gene>
    <name evidence="10" type="ORF">GA0070612_1819</name>
</gene>
<dbReference type="AlphaFoldDB" id="A0A1C4VUW1"/>
<proteinExistence type="inferred from homology"/>
<evidence type="ECO:0000256" key="2">
    <source>
        <dbReference type="ARBA" id="ARBA00001933"/>
    </source>
</evidence>
<evidence type="ECO:0000256" key="4">
    <source>
        <dbReference type="ARBA" id="ARBA00012096"/>
    </source>
</evidence>
<evidence type="ECO:0000313" key="11">
    <source>
        <dbReference type="Proteomes" id="UP000198224"/>
    </source>
</evidence>
<organism evidence="10 11">
    <name type="scientific">Micromonospora chokoriensis</name>
    <dbReference type="NCBI Taxonomy" id="356851"/>
    <lineage>
        <taxon>Bacteria</taxon>
        <taxon>Bacillati</taxon>
        <taxon>Actinomycetota</taxon>
        <taxon>Actinomycetes</taxon>
        <taxon>Micromonosporales</taxon>
        <taxon>Micromonosporaceae</taxon>
        <taxon>Micromonospora</taxon>
    </lineage>
</organism>
<dbReference type="Proteomes" id="UP000198224">
    <property type="component" value="Chromosome I"/>
</dbReference>
<dbReference type="CDD" id="cd01562">
    <property type="entry name" value="Thr-dehyd"/>
    <property type="match status" value="1"/>
</dbReference>
<feature type="domain" description="Tryptophan synthase beta chain-like PALP" evidence="9">
    <location>
        <begin position="16"/>
        <end position="299"/>
    </location>
</feature>
<evidence type="ECO:0000256" key="3">
    <source>
        <dbReference type="ARBA" id="ARBA00010869"/>
    </source>
</evidence>
<dbReference type="InterPro" id="IPR050147">
    <property type="entry name" value="Ser/Thr_Dehydratase"/>
</dbReference>
<reference evidence="11" key="1">
    <citation type="submission" date="2016-06" db="EMBL/GenBank/DDBJ databases">
        <authorList>
            <person name="Varghese N."/>
            <person name="Submissions Spin"/>
        </authorList>
    </citation>
    <scope>NUCLEOTIDE SEQUENCE [LARGE SCALE GENOMIC DNA]</scope>
    <source>
        <strain evidence="11">DSM 45160</strain>
    </source>
</reference>
<comment type="similarity">
    <text evidence="3">Belongs to the serine/threonine dehydratase family.</text>
</comment>
<dbReference type="EC" id="4.3.1.19" evidence="4"/>
<dbReference type="FunFam" id="3.40.50.1100:FF:000005">
    <property type="entry name" value="Threonine dehydratase catabolic"/>
    <property type="match status" value="1"/>
</dbReference>
<keyword evidence="5" id="KW-0663">Pyridoxal phosphate</keyword>
<dbReference type="PANTHER" id="PTHR48078:SF6">
    <property type="entry name" value="L-THREONINE DEHYDRATASE CATABOLIC TDCB"/>
    <property type="match status" value="1"/>
</dbReference>
<dbReference type="eggNOG" id="COG1171">
    <property type="taxonomic scope" value="Bacteria"/>
</dbReference>
<keyword evidence="6" id="KW-0456">Lyase</keyword>
<dbReference type="InterPro" id="IPR036052">
    <property type="entry name" value="TrpB-like_PALP_sf"/>
</dbReference>
<evidence type="ECO:0000256" key="5">
    <source>
        <dbReference type="ARBA" id="ARBA00022898"/>
    </source>
</evidence>
<comment type="cofactor">
    <cofactor evidence="2">
        <name>pyridoxal 5'-phosphate</name>
        <dbReference type="ChEBI" id="CHEBI:597326"/>
    </cofactor>
</comment>
<evidence type="ECO:0000256" key="6">
    <source>
        <dbReference type="ARBA" id="ARBA00023239"/>
    </source>
</evidence>
<sequence>MVDRSDVESAAALVEGRVRETPVIAVDGADLGVPGQLSLKLELHQHTGSFKPRGAFNRMLQGALPAAGVIAASGGNHGLAVAYAARSLGVPAEVFVPVTASPVKVQRLAGLGAQVRQVGQHYAEALAASTQRAAESGALVVHAYDQPEVVAGQGTVGRELERQVDGIDTVLVAVGGGGLVSGIASWFDGSVRVVAVEPEQIPTLHSALKAGRPVDIEVGGIATDSLGARRIGEIAYDTARRTGVESVLVRDEDLVRARRLLWSELRVAAELGGAAALAALVGGAYVPQPGERVAVVICGGNTDPSDLGPAAPH</sequence>
<accession>A0A1C4VUW1</accession>
<evidence type="ECO:0000256" key="7">
    <source>
        <dbReference type="ARBA" id="ARBA00025527"/>
    </source>
</evidence>
<evidence type="ECO:0000256" key="1">
    <source>
        <dbReference type="ARBA" id="ARBA00001274"/>
    </source>
</evidence>
<dbReference type="PANTHER" id="PTHR48078">
    <property type="entry name" value="THREONINE DEHYDRATASE, MITOCHONDRIAL-RELATED"/>
    <property type="match status" value="1"/>
</dbReference>
<comment type="function">
    <text evidence="7">Catalyzes the anaerobic formation of alpha-ketobutyrate and ammonia from threonine in a two-step reaction. The first step involved a dehydration of threonine and a production of enamine intermediates (aminocrotonate), which tautomerizes to its imine form (iminobutyrate). Both intermediates are unstable and short-lived. The second step is the nonenzymatic hydrolysis of the enamine/imine intermediates to form 2-ketobutyrate and free ammonia. In the low water environment of the cell, the second step is accelerated by RidA.</text>
</comment>
<protein>
    <recommendedName>
        <fullName evidence="4">threonine ammonia-lyase</fullName>
        <ecNumber evidence="4">4.3.1.19</ecNumber>
    </recommendedName>
    <alternativeName>
        <fullName evidence="8">Threonine deaminase</fullName>
    </alternativeName>
</protein>
<name>A0A1C4VUW1_9ACTN</name>
<dbReference type="SUPFAM" id="SSF53686">
    <property type="entry name" value="Tryptophan synthase beta subunit-like PLP-dependent enzymes"/>
    <property type="match status" value="1"/>
</dbReference>
<dbReference type="InterPro" id="IPR001926">
    <property type="entry name" value="TrpB-like_PALP"/>
</dbReference>
<dbReference type="GO" id="GO:0004794">
    <property type="term" value="F:threonine deaminase activity"/>
    <property type="evidence" value="ECO:0007669"/>
    <property type="project" value="UniProtKB-EC"/>
</dbReference>
<keyword evidence="11" id="KW-1185">Reference proteome</keyword>
<dbReference type="RefSeq" id="WP_088987498.1">
    <property type="nucleotide sequence ID" value="NZ_LT607409.1"/>
</dbReference>
<dbReference type="Gene3D" id="3.40.50.1100">
    <property type="match status" value="2"/>
</dbReference>
<dbReference type="GO" id="GO:0003941">
    <property type="term" value="F:L-serine ammonia-lyase activity"/>
    <property type="evidence" value="ECO:0007669"/>
    <property type="project" value="TreeGrafter"/>
</dbReference>
<evidence type="ECO:0000256" key="8">
    <source>
        <dbReference type="ARBA" id="ARBA00031427"/>
    </source>
</evidence>
<dbReference type="GO" id="GO:0006567">
    <property type="term" value="P:L-threonine catabolic process"/>
    <property type="evidence" value="ECO:0007669"/>
    <property type="project" value="TreeGrafter"/>
</dbReference>
<dbReference type="Pfam" id="PF00291">
    <property type="entry name" value="PALP"/>
    <property type="match status" value="1"/>
</dbReference>
<dbReference type="NCBIfam" id="NF006094">
    <property type="entry name" value="PRK08246.1"/>
    <property type="match status" value="1"/>
</dbReference>
<comment type="catalytic activity">
    <reaction evidence="1">
        <text>L-threonine = 2-oxobutanoate + NH4(+)</text>
        <dbReference type="Rhea" id="RHEA:22108"/>
        <dbReference type="ChEBI" id="CHEBI:16763"/>
        <dbReference type="ChEBI" id="CHEBI:28938"/>
        <dbReference type="ChEBI" id="CHEBI:57926"/>
        <dbReference type="EC" id="4.3.1.19"/>
    </reaction>
</comment>
<dbReference type="GO" id="GO:0009097">
    <property type="term" value="P:isoleucine biosynthetic process"/>
    <property type="evidence" value="ECO:0007669"/>
    <property type="project" value="TreeGrafter"/>
</dbReference>
<dbReference type="EMBL" id="LT607409">
    <property type="protein sequence ID" value="SCE87786.1"/>
    <property type="molecule type" value="Genomic_DNA"/>
</dbReference>
<evidence type="ECO:0000259" key="9">
    <source>
        <dbReference type="Pfam" id="PF00291"/>
    </source>
</evidence>
<evidence type="ECO:0000313" key="10">
    <source>
        <dbReference type="EMBL" id="SCE87786.1"/>
    </source>
</evidence>